<dbReference type="Proteomes" id="UP000729402">
    <property type="component" value="Unassembled WGS sequence"/>
</dbReference>
<name>A0A8J5WR85_ZIZPA</name>
<protein>
    <submittedName>
        <fullName evidence="2">Uncharacterized protein</fullName>
    </submittedName>
</protein>
<accession>A0A8J5WR85</accession>
<gene>
    <name evidence="2" type="ORF">GUJ93_ZPchr0012g20120</name>
</gene>
<keyword evidence="3" id="KW-1185">Reference proteome</keyword>
<sequence length="127" mass="14243">MLYPHSNSQSAFPLCVKPSCHPTPPSIADRRRRPSVVMSHHKPQLFMDEFGRFWPHTRAERRSNVSSDSSDDSGSSRHGHKHGGYTVKIEAHSVYSSDSGDMYEACKCGDHKVEGHRCSSMSSAKRK</sequence>
<evidence type="ECO:0000313" key="3">
    <source>
        <dbReference type="Proteomes" id="UP000729402"/>
    </source>
</evidence>
<evidence type="ECO:0000313" key="2">
    <source>
        <dbReference type="EMBL" id="KAG8095026.1"/>
    </source>
</evidence>
<comment type="caution">
    <text evidence="2">The sequence shown here is derived from an EMBL/GenBank/DDBJ whole genome shotgun (WGS) entry which is preliminary data.</text>
</comment>
<feature type="region of interest" description="Disordered" evidence="1">
    <location>
        <begin position="59"/>
        <end position="87"/>
    </location>
</feature>
<organism evidence="2 3">
    <name type="scientific">Zizania palustris</name>
    <name type="common">Northern wild rice</name>
    <dbReference type="NCBI Taxonomy" id="103762"/>
    <lineage>
        <taxon>Eukaryota</taxon>
        <taxon>Viridiplantae</taxon>
        <taxon>Streptophyta</taxon>
        <taxon>Embryophyta</taxon>
        <taxon>Tracheophyta</taxon>
        <taxon>Spermatophyta</taxon>
        <taxon>Magnoliopsida</taxon>
        <taxon>Liliopsida</taxon>
        <taxon>Poales</taxon>
        <taxon>Poaceae</taxon>
        <taxon>BOP clade</taxon>
        <taxon>Oryzoideae</taxon>
        <taxon>Oryzeae</taxon>
        <taxon>Zizaniinae</taxon>
        <taxon>Zizania</taxon>
    </lineage>
</organism>
<evidence type="ECO:0000256" key="1">
    <source>
        <dbReference type="SAM" id="MobiDB-lite"/>
    </source>
</evidence>
<reference evidence="2" key="2">
    <citation type="submission" date="2021-02" db="EMBL/GenBank/DDBJ databases">
        <authorList>
            <person name="Kimball J.A."/>
            <person name="Haas M.W."/>
            <person name="Macchietto M."/>
            <person name="Kono T."/>
            <person name="Duquette J."/>
            <person name="Shao M."/>
        </authorList>
    </citation>
    <scope>NUCLEOTIDE SEQUENCE</scope>
    <source>
        <tissue evidence="2">Fresh leaf tissue</tissue>
    </source>
</reference>
<dbReference type="AlphaFoldDB" id="A0A8J5WR85"/>
<proteinExistence type="predicted"/>
<reference evidence="2" key="1">
    <citation type="journal article" date="2021" name="bioRxiv">
        <title>Whole Genome Assembly and Annotation of Northern Wild Rice, Zizania palustris L., Supports a Whole Genome Duplication in the Zizania Genus.</title>
        <authorList>
            <person name="Haas M."/>
            <person name="Kono T."/>
            <person name="Macchietto M."/>
            <person name="Millas R."/>
            <person name="McGilp L."/>
            <person name="Shao M."/>
            <person name="Duquette J."/>
            <person name="Hirsch C.N."/>
            <person name="Kimball J."/>
        </authorList>
    </citation>
    <scope>NUCLEOTIDE SEQUENCE</scope>
    <source>
        <tissue evidence="2">Fresh leaf tissue</tissue>
    </source>
</reference>
<dbReference type="EMBL" id="JAAALK010000080">
    <property type="protein sequence ID" value="KAG8095026.1"/>
    <property type="molecule type" value="Genomic_DNA"/>
</dbReference>